<dbReference type="GO" id="GO:0005886">
    <property type="term" value="C:plasma membrane"/>
    <property type="evidence" value="ECO:0007669"/>
    <property type="project" value="TreeGrafter"/>
</dbReference>
<dbReference type="PANTHER" id="PTHR27005">
    <property type="entry name" value="WALL-ASSOCIATED RECEPTOR KINASE-LIKE 21"/>
    <property type="match status" value="1"/>
</dbReference>
<gene>
    <name evidence="4" type="ORF">LWI29_010672</name>
</gene>
<accession>A0AA39W1A9</accession>
<keyword evidence="2" id="KW-0067">ATP-binding</keyword>
<feature type="domain" description="Protein kinase" evidence="3">
    <location>
        <begin position="41"/>
        <end position="340"/>
    </location>
</feature>
<evidence type="ECO:0000256" key="1">
    <source>
        <dbReference type="ARBA" id="ARBA00022741"/>
    </source>
</evidence>
<dbReference type="Pfam" id="PF07714">
    <property type="entry name" value="PK_Tyr_Ser-Thr"/>
    <property type="match status" value="1"/>
</dbReference>
<dbReference type="InterPro" id="IPR011009">
    <property type="entry name" value="Kinase-like_dom_sf"/>
</dbReference>
<evidence type="ECO:0000256" key="2">
    <source>
        <dbReference type="ARBA" id="ARBA00022840"/>
    </source>
</evidence>
<dbReference type="Gene3D" id="1.10.510.10">
    <property type="entry name" value="Transferase(Phosphotransferase) domain 1"/>
    <property type="match status" value="1"/>
</dbReference>
<dbReference type="PANTHER" id="PTHR27005:SF466">
    <property type="entry name" value="NON-FUNCTIONAL PSEUDOKINASE ZED1-LIKE"/>
    <property type="match status" value="1"/>
</dbReference>
<dbReference type="InterPro" id="IPR045274">
    <property type="entry name" value="WAK-like"/>
</dbReference>
<reference evidence="4" key="1">
    <citation type="journal article" date="2022" name="Plant J.">
        <title>Strategies of tolerance reflected in two North American maple genomes.</title>
        <authorList>
            <person name="McEvoy S.L."/>
            <person name="Sezen U.U."/>
            <person name="Trouern-Trend A."/>
            <person name="McMahon S.M."/>
            <person name="Schaberg P.G."/>
            <person name="Yang J."/>
            <person name="Wegrzyn J.L."/>
            <person name="Swenson N.G."/>
        </authorList>
    </citation>
    <scope>NUCLEOTIDE SEQUENCE</scope>
    <source>
        <strain evidence="4">NS2018</strain>
    </source>
</reference>
<organism evidence="4 5">
    <name type="scientific">Acer saccharum</name>
    <name type="common">Sugar maple</name>
    <dbReference type="NCBI Taxonomy" id="4024"/>
    <lineage>
        <taxon>Eukaryota</taxon>
        <taxon>Viridiplantae</taxon>
        <taxon>Streptophyta</taxon>
        <taxon>Embryophyta</taxon>
        <taxon>Tracheophyta</taxon>
        <taxon>Spermatophyta</taxon>
        <taxon>Magnoliopsida</taxon>
        <taxon>eudicotyledons</taxon>
        <taxon>Gunneridae</taxon>
        <taxon>Pentapetalae</taxon>
        <taxon>rosids</taxon>
        <taxon>malvids</taxon>
        <taxon>Sapindales</taxon>
        <taxon>Sapindaceae</taxon>
        <taxon>Hippocastanoideae</taxon>
        <taxon>Acereae</taxon>
        <taxon>Acer</taxon>
    </lineage>
</organism>
<sequence length="343" mass="39218">MKSIVNNGEIFLEKLITTFDGNCNPFRNFSSKELKLATNNYDTMNIIIEDWFFKLYKGFLPDRQISVMKFGSEYDCCINNIVLASQMCHKHILKLIGCCLETEVPILVFESLVKYGTLKDHILSHHKCHLETLSWRQRLKIAMEISHTFAYLHIGFPRPIVYSLMDSSQFLLDENCVPKLFDFSHAQCIPEGETQIKDAYVGGFHGYIAPEHISSGVLYEKCDVYGFGSLLLELLTGQRAYKILVSCTTEDEDLQYSSGIEDEDSGTQYQDLLRNFVKKIKEDNRFIEAVDPIIVGDGLCPEIEQQLKVCMELAFKCPSYSGEDRPTMIDAAKQLRQLYLSTS</sequence>
<dbReference type="Proteomes" id="UP001168877">
    <property type="component" value="Unassembled WGS sequence"/>
</dbReference>
<dbReference type="EMBL" id="JAUESC010000003">
    <property type="protein sequence ID" value="KAK0600010.1"/>
    <property type="molecule type" value="Genomic_DNA"/>
</dbReference>
<reference evidence="4" key="2">
    <citation type="submission" date="2023-06" db="EMBL/GenBank/DDBJ databases">
        <authorList>
            <person name="Swenson N.G."/>
            <person name="Wegrzyn J.L."/>
            <person name="Mcevoy S.L."/>
        </authorList>
    </citation>
    <scope>NUCLEOTIDE SEQUENCE</scope>
    <source>
        <strain evidence="4">NS2018</strain>
        <tissue evidence="4">Leaf</tissue>
    </source>
</reference>
<dbReference type="SUPFAM" id="SSF56112">
    <property type="entry name" value="Protein kinase-like (PK-like)"/>
    <property type="match status" value="1"/>
</dbReference>
<dbReference type="AlphaFoldDB" id="A0AA39W1A9"/>
<dbReference type="GO" id="GO:0004674">
    <property type="term" value="F:protein serine/threonine kinase activity"/>
    <property type="evidence" value="ECO:0007669"/>
    <property type="project" value="TreeGrafter"/>
</dbReference>
<dbReference type="PROSITE" id="PS50011">
    <property type="entry name" value="PROTEIN_KINASE_DOM"/>
    <property type="match status" value="1"/>
</dbReference>
<dbReference type="InterPro" id="IPR000719">
    <property type="entry name" value="Prot_kinase_dom"/>
</dbReference>
<evidence type="ECO:0000313" key="5">
    <source>
        <dbReference type="Proteomes" id="UP001168877"/>
    </source>
</evidence>
<keyword evidence="1" id="KW-0547">Nucleotide-binding</keyword>
<evidence type="ECO:0000259" key="3">
    <source>
        <dbReference type="PROSITE" id="PS50011"/>
    </source>
</evidence>
<protein>
    <recommendedName>
        <fullName evidence="3">Protein kinase domain-containing protein</fullName>
    </recommendedName>
</protein>
<comment type="caution">
    <text evidence="4">The sequence shown here is derived from an EMBL/GenBank/DDBJ whole genome shotgun (WGS) entry which is preliminary data.</text>
</comment>
<evidence type="ECO:0000313" key="4">
    <source>
        <dbReference type="EMBL" id="KAK0600010.1"/>
    </source>
</evidence>
<dbReference type="GO" id="GO:0005524">
    <property type="term" value="F:ATP binding"/>
    <property type="evidence" value="ECO:0007669"/>
    <property type="project" value="UniProtKB-KW"/>
</dbReference>
<keyword evidence="5" id="KW-1185">Reference proteome</keyword>
<dbReference type="InterPro" id="IPR001245">
    <property type="entry name" value="Ser-Thr/Tyr_kinase_cat_dom"/>
</dbReference>
<name>A0AA39W1A9_ACESA</name>
<proteinExistence type="predicted"/>
<dbReference type="GO" id="GO:0007166">
    <property type="term" value="P:cell surface receptor signaling pathway"/>
    <property type="evidence" value="ECO:0007669"/>
    <property type="project" value="InterPro"/>
</dbReference>
<dbReference type="Gene3D" id="3.30.200.20">
    <property type="entry name" value="Phosphorylase Kinase, domain 1"/>
    <property type="match status" value="1"/>
</dbReference>